<dbReference type="PANTHER" id="PTHR30456:SF0">
    <property type="entry name" value="PYRIDOXINE 5'-PHOSPHATE SYNTHASE"/>
    <property type="match status" value="1"/>
</dbReference>
<evidence type="ECO:0000313" key="4">
    <source>
        <dbReference type="EMBL" id="VAX24006.1"/>
    </source>
</evidence>
<dbReference type="Gene3D" id="3.20.20.70">
    <property type="entry name" value="Aldolase class I"/>
    <property type="match status" value="1"/>
</dbReference>
<dbReference type="CDD" id="cd00003">
    <property type="entry name" value="PNPsynthase"/>
    <property type="match status" value="1"/>
</dbReference>
<gene>
    <name evidence="4" type="ORF">MNBD_NITROSPINAE01-801</name>
</gene>
<dbReference type="PANTHER" id="PTHR30456">
    <property type="entry name" value="PYRIDOXINE 5'-PHOSPHATE SYNTHASE"/>
    <property type="match status" value="1"/>
</dbReference>
<dbReference type="GO" id="GO:0005829">
    <property type="term" value="C:cytosol"/>
    <property type="evidence" value="ECO:0007669"/>
    <property type="project" value="TreeGrafter"/>
</dbReference>
<dbReference type="EC" id="2.6.99.2" evidence="4"/>
<dbReference type="NCBIfam" id="TIGR00559">
    <property type="entry name" value="pdxJ"/>
    <property type="match status" value="1"/>
</dbReference>
<sequence length="241" mass="26430">MAKLCVNVDHVATVRQARMIDMPDPLEAAIEAEKARACGITIHLREDRRHIQDKDVTKIKKGIKTKLNLEMAMAKEIVKIAHAVKPWQVTLVPERRREVTTEGGFDVTKGRLRLKKIVEGFQAKKILVSLFIDPSEDQIKASHDLGADAIEINTGAYSEARTKKALKSELKKIKLAAKLSNDLSIVTHAGHGLNLDNVGAIAKIATIEELNIGHSIVGRALMIGMRGAVVEMVKAIKNASN</sequence>
<dbReference type="InterPro" id="IPR004569">
    <property type="entry name" value="PyrdxlP_synth_PdxJ"/>
</dbReference>
<reference evidence="4" key="1">
    <citation type="submission" date="2018-06" db="EMBL/GenBank/DDBJ databases">
        <authorList>
            <person name="Zhirakovskaya E."/>
        </authorList>
    </citation>
    <scope>NUCLEOTIDE SEQUENCE</scope>
</reference>
<dbReference type="SUPFAM" id="SSF63892">
    <property type="entry name" value="Pyridoxine 5'-phosphate synthase"/>
    <property type="match status" value="1"/>
</dbReference>
<dbReference type="NCBIfam" id="NF003625">
    <property type="entry name" value="PRK05265.1-3"/>
    <property type="match status" value="1"/>
</dbReference>
<dbReference type="AlphaFoldDB" id="A0A3B1C0B3"/>
<dbReference type="GO" id="GO:0008615">
    <property type="term" value="P:pyridoxine biosynthetic process"/>
    <property type="evidence" value="ECO:0007669"/>
    <property type="project" value="UniProtKB-KW"/>
</dbReference>
<keyword evidence="3" id="KW-0664">Pyridoxine biosynthesis</keyword>
<name>A0A3B1C0B3_9ZZZZ</name>
<dbReference type="NCBIfam" id="NF003627">
    <property type="entry name" value="PRK05265.1-5"/>
    <property type="match status" value="1"/>
</dbReference>
<keyword evidence="2 4" id="KW-0808">Transferase</keyword>
<evidence type="ECO:0000256" key="2">
    <source>
        <dbReference type="ARBA" id="ARBA00022679"/>
    </source>
</evidence>
<keyword evidence="1" id="KW-0963">Cytoplasm</keyword>
<protein>
    <submittedName>
        <fullName evidence="4">Pyridoxine 5'-phosphate synthase</fullName>
        <ecNumber evidence="4">2.6.99.2</ecNumber>
    </submittedName>
</protein>
<accession>A0A3B1C0B3</accession>
<dbReference type="InterPro" id="IPR013785">
    <property type="entry name" value="Aldolase_TIM"/>
</dbReference>
<dbReference type="Pfam" id="PF03740">
    <property type="entry name" value="PdxJ"/>
    <property type="match status" value="1"/>
</dbReference>
<dbReference type="InterPro" id="IPR036130">
    <property type="entry name" value="Pyridoxine-5'_phos_synth"/>
</dbReference>
<dbReference type="HAMAP" id="MF_00279">
    <property type="entry name" value="PdxJ"/>
    <property type="match status" value="1"/>
</dbReference>
<organism evidence="4">
    <name type="scientific">hydrothermal vent metagenome</name>
    <dbReference type="NCBI Taxonomy" id="652676"/>
    <lineage>
        <taxon>unclassified sequences</taxon>
        <taxon>metagenomes</taxon>
        <taxon>ecological metagenomes</taxon>
    </lineage>
</organism>
<dbReference type="EMBL" id="UOGC01000158">
    <property type="protein sequence ID" value="VAX24006.1"/>
    <property type="molecule type" value="Genomic_DNA"/>
</dbReference>
<evidence type="ECO:0000256" key="3">
    <source>
        <dbReference type="ARBA" id="ARBA00023096"/>
    </source>
</evidence>
<dbReference type="GO" id="GO:0033856">
    <property type="term" value="F:pyridoxine 5'-phosphate synthase activity"/>
    <property type="evidence" value="ECO:0007669"/>
    <property type="project" value="UniProtKB-EC"/>
</dbReference>
<evidence type="ECO:0000256" key="1">
    <source>
        <dbReference type="ARBA" id="ARBA00022490"/>
    </source>
</evidence>
<proteinExistence type="inferred from homology"/>